<reference evidence="7" key="1">
    <citation type="submission" date="2025-08" db="UniProtKB">
        <authorList>
            <consortium name="RefSeq"/>
        </authorList>
    </citation>
    <scope>IDENTIFICATION</scope>
    <source>
        <tissue evidence="7">Muscle</tissue>
    </source>
</reference>
<keyword evidence="1" id="KW-0479">Metal-binding</keyword>
<dbReference type="InterPro" id="IPR013083">
    <property type="entry name" value="Znf_RING/FYVE/PHD"/>
</dbReference>
<feature type="chain" id="PRO_5046807972" evidence="4">
    <location>
        <begin position="18"/>
        <end position="264"/>
    </location>
</feature>
<protein>
    <submittedName>
        <fullName evidence="7">Uncharacterized protein LOC106459810</fullName>
    </submittedName>
</protein>
<dbReference type="CDD" id="cd16495">
    <property type="entry name" value="RING_CH-C4HC3_MARCH"/>
    <property type="match status" value="1"/>
</dbReference>
<keyword evidence="3" id="KW-0862">Zinc</keyword>
<proteinExistence type="predicted"/>
<evidence type="ECO:0000313" key="7">
    <source>
        <dbReference type="RefSeq" id="XP_013774928.2"/>
    </source>
</evidence>
<keyword evidence="2" id="KW-0863">Zinc-finger</keyword>
<dbReference type="Proteomes" id="UP000694941">
    <property type="component" value="Unplaced"/>
</dbReference>
<sequence>MGVALWFPCVLWNCVSPEQLWILNPRKILKKLDPDKQTLPTESESLVSPTQEVLVRADLGVSLEKLSECWICYDSERQDVGPLIQPCLCKGDVSVVHHDCLKKWLVQSSENPDNTRCKVCKEEYKLEQGTIWLPRGLTKTHWLKTACLVSVMCSTVGGACLVVQMFNDVAIRTATVGGSLLIECVCLRLLGFSFLTAYHRAKISTVSILGNKPAAIPTVLGVKTKLVIPAEPQCSTEMGTSDEKTSLAVLTNPKDVDVAIETEI</sequence>
<dbReference type="SMART" id="SM00744">
    <property type="entry name" value="RINGv"/>
    <property type="match status" value="1"/>
</dbReference>
<dbReference type="Pfam" id="PF12906">
    <property type="entry name" value="RINGv"/>
    <property type="match status" value="1"/>
</dbReference>
<dbReference type="PANTHER" id="PTHR20893">
    <property type="entry name" value="LD08641P"/>
    <property type="match status" value="1"/>
</dbReference>
<evidence type="ECO:0000259" key="5">
    <source>
        <dbReference type="PROSITE" id="PS51292"/>
    </source>
</evidence>
<dbReference type="GeneID" id="106459810"/>
<dbReference type="RefSeq" id="XP_013774928.2">
    <property type="nucleotide sequence ID" value="XM_013919474.2"/>
</dbReference>
<evidence type="ECO:0000256" key="1">
    <source>
        <dbReference type="ARBA" id="ARBA00022723"/>
    </source>
</evidence>
<feature type="domain" description="RING-CH-type" evidence="5">
    <location>
        <begin position="61"/>
        <end position="127"/>
    </location>
</feature>
<keyword evidence="4" id="KW-0732">Signal</keyword>
<gene>
    <name evidence="7" type="primary">LOC106459810</name>
</gene>
<evidence type="ECO:0000313" key="6">
    <source>
        <dbReference type="Proteomes" id="UP000694941"/>
    </source>
</evidence>
<dbReference type="SUPFAM" id="SSF57850">
    <property type="entry name" value="RING/U-box"/>
    <property type="match status" value="1"/>
</dbReference>
<evidence type="ECO:0000256" key="2">
    <source>
        <dbReference type="ARBA" id="ARBA00022771"/>
    </source>
</evidence>
<accession>A0ABM1B4Z2</accession>
<dbReference type="PANTHER" id="PTHR20893:SF2">
    <property type="entry name" value="LD08641P"/>
    <property type="match status" value="1"/>
</dbReference>
<keyword evidence="6" id="KW-1185">Reference proteome</keyword>
<organism evidence="6 7">
    <name type="scientific">Limulus polyphemus</name>
    <name type="common">Atlantic horseshoe crab</name>
    <dbReference type="NCBI Taxonomy" id="6850"/>
    <lineage>
        <taxon>Eukaryota</taxon>
        <taxon>Metazoa</taxon>
        <taxon>Ecdysozoa</taxon>
        <taxon>Arthropoda</taxon>
        <taxon>Chelicerata</taxon>
        <taxon>Merostomata</taxon>
        <taxon>Xiphosura</taxon>
        <taxon>Limulidae</taxon>
        <taxon>Limulus</taxon>
    </lineage>
</organism>
<evidence type="ECO:0000256" key="3">
    <source>
        <dbReference type="ARBA" id="ARBA00022833"/>
    </source>
</evidence>
<feature type="signal peptide" evidence="4">
    <location>
        <begin position="1"/>
        <end position="17"/>
    </location>
</feature>
<dbReference type="InterPro" id="IPR011016">
    <property type="entry name" value="Znf_RING-CH"/>
</dbReference>
<evidence type="ECO:0000256" key="4">
    <source>
        <dbReference type="SAM" id="SignalP"/>
    </source>
</evidence>
<name>A0ABM1B4Z2_LIMPO</name>
<dbReference type="PROSITE" id="PS51292">
    <property type="entry name" value="ZF_RING_CH"/>
    <property type="match status" value="1"/>
</dbReference>
<dbReference type="Gene3D" id="3.30.40.10">
    <property type="entry name" value="Zinc/RING finger domain, C3HC4 (zinc finger)"/>
    <property type="match status" value="1"/>
</dbReference>